<evidence type="ECO:0000256" key="4">
    <source>
        <dbReference type="ARBA" id="ARBA00022475"/>
    </source>
</evidence>
<sequence length="307" mass="30770">MADADHPDAPASPQPAHDGGAPPSLLRSPAARVGASISVATGLYGISFGALGVASGLDVLQTMALSLLMFTGGSQFAFIGVVAGGGSGTAAAAAATLLGIRNAVYGMQLNAMFSPRGWRRFVAPQFTIDESTATAVGQDSQVEQRRGFWVAGLGVFVLWNVFTAVGAFAGNALGDPKQLGLDGAAVAAFLGLLWPRLKGREPIAIAVVCALATVLAVPLIPSGVPILVAAVVAAVLGWVSHARAQARQAAGLGVEGLGPDIDPYEGQSLSRRGSAGREGEAPADGEGRRRASDPGGGGEPDADGGRA</sequence>
<dbReference type="EMBL" id="BAAAQW010000001">
    <property type="protein sequence ID" value="GAA2196154.1"/>
    <property type="molecule type" value="Genomic_DNA"/>
</dbReference>
<keyword evidence="4" id="KW-1003">Cell membrane</keyword>
<evidence type="ECO:0000256" key="2">
    <source>
        <dbReference type="ARBA" id="ARBA00010735"/>
    </source>
</evidence>
<feature type="compositionally biased region" description="Basic and acidic residues" evidence="8">
    <location>
        <begin position="275"/>
        <end position="292"/>
    </location>
</feature>
<accession>A0ABN3BGX6</accession>
<comment type="subcellular location">
    <subcellularLocation>
        <location evidence="1">Cell membrane</location>
        <topology evidence="1">Multi-pass membrane protein</topology>
    </subcellularLocation>
</comment>
<evidence type="ECO:0000256" key="8">
    <source>
        <dbReference type="SAM" id="MobiDB-lite"/>
    </source>
</evidence>
<dbReference type="Proteomes" id="UP001500432">
    <property type="component" value="Unassembled WGS sequence"/>
</dbReference>
<dbReference type="InterPro" id="IPR011606">
    <property type="entry name" value="Brnchd-chn_aa_trnsp_permease"/>
</dbReference>
<feature type="transmembrane region" description="Helical" evidence="9">
    <location>
        <begin position="226"/>
        <end position="244"/>
    </location>
</feature>
<dbReference type="PANTHER" id="PTHR34979">
    <property type="entry name" value="INNER MEMBRANE PROTEIN YGAZ"/>
    <property type="match status" value="1"/>
</dbReference>
<dbReference type="Pfam" id="PF03591">
    <property type="entry name" value="AzlC"/>
    <property type="match status" value="1"/>
</dbReference>
<proteinExistence type="inferred from homology"/>
<evidence type="ECO:0000256" key="7">
    <source>
        <dbReference type="ARBA" id="ARBA00023136"/>
    </source>
</evidence>
<feature type="transmembrane region" description="Helical" evidence="9">
    <location>
        <begin position="76"/>
        <end position="100"/>
    </location>
</feature>
<name>A0ABN3BGX6_9MICC</name>
<evidence type="ECO:0000256" key="3">
    <source>
        <dbReference type="ARBA" id="ARBA00022448"/>
    </source>
</evidence>
<feature type="transmembrane region" description="Helical" evidence="9">
    <location>
        <begin position="148"/>
        <end position="173"/>
    </location>
</feature>
<dbReference type="PANTHER" id="PTHR34979:SF1">
    <property type="entry name" value="INNER MEMBRANE PROTEIN YGAZ"/>
    <property type="match status" value="1"/>
</dbReference>
<evidence type="ECO:0008006" key="12">
    <source>
        <dbReference type="Google" id="ProtNLM"/>
    </source>
</evidence>
<feature type="region of interest" description="Disordered" evidence="8">
    <location>
        <begin position="259"/>
        <end position="307"/>
    </location>
</feature>
<comment type="caution">
    <text evidence="10">The sequence shown here is derived from an EMBL/GenBank/DDBJ whole genome shotgun (WGS) entry which is preliminary data.</text>
</comment>
<feature type="transmembrane region" description="Helical" evidence="9">
    <location>
        <begin position="179"/>
        <end position="195"/>
    </location>
</feature>
<evidence type="ECO:0000256" key="5">
    <source>
        <dbReference type="ARBA" id="ARBA00022692"/>
    </source>
</evidence>
<gene>
    <name evidence="10" type="ORF">GCM10009849_00110</name>
</gene>
<keyword evidence="11" id="KW-1185">Reference proteome</keyword>
<protein>
    <recommendedName>
        <fullName evidence="12">Branched-chain amino acid ABC transporter permease</fullName>
    </recommendedName>
</protein>
<feature type="region of interest" description="Disordered" evidence="8">
    <location>
        <begin position="1"/>
        <end position="25"/>
    </location>
</feature>
<keyword evidence="7 9" id="KW-0472">Membrane</keyword>
<evidence type="ECO:0000313" key="11">
    <source>
        <dbReference type="Proteomes" id="UP001500432"/>
    </source>
</evidence>
<keyword evidence="6 9" id="KW-1133">Transmembrane helix</keyword>
<reference evidence="10 11" key="1">
    <citation type="journal article" date="2019" name="Int. J. Syst. Evol. Microbiol.">
        <title>The Global Catalogue of Microorganisms (GCM) 10K type strain sequencing project: providing services to taxonomists for standard genome sequencing and annotation.</title>
        <authorList>
            <consortium name="The Broad Institute Genomics Platform"/>
            <consortium name="The Broad Institute Genome Sequencing Center for Infectious Disease"/>
            <person name="Wu L."/>
            <person name="Ma J."/>
        </authorList>
    </citation>
    <scope>NUCLEOTIDE SEQUENCE [LARGE SCALE GENOMIC DNA]</scope>
    <source>
        <strain evidence="10 11">JCM 16034</strain>
    </source>
</reference>
<feature type="transmembrane region" description="Helical" evidence="9">
    <location>
        <begin position="33"/>
        <end position="56"/>
    </location>
</feature>
<feature type="transmembrane region" description="Helical" evidence="9">
    <location>
        <begin position="202"/>
        <end position="220"/>
    </location>
</feature>
<feature type="compositionally biased region" description="Low complexity" evidence="8">
    <location>
        <begin position="9"/>
        <end position="18"/>
    </location>
</feature>
<evidence type="ECO:0000256" key="1">
    <source>
        <dbReference type="ARBA" id="ARBA00004651"/>
    </source>
</evidence>
<keyword evidence="5 9" id="KW-0812">Transmembrane</keyword>
<keyword evidence="3" id="KW-0813">Transport</keyword>
<evidence type="ECO:0000256" key="9">
    <source>
        <dbReference type="SAM" id="Phobius"/>
    </source>
</evidence>
<organism evidence="10 11">
    <name type="scientific">Sinomonas flava</name>
    <dbReference type="NCBI Taxonomy" id="496857"/>
    <lineage>
        <taxon>Bacteria</taxon>
        <taxon>Bacillati</taxon>
        <taxon>Actinomycetota</taxon>
        <taxon>Actinomycetes</taxon>
        <taxon>Micrococcales</taxon>
        <taxon>Micrococcaceae</taxon>
        <taxon>Sinomonas</taxon>
    </lineage>
</organism>
<evidence type="ECO:0000313" key="10">
    <source>
        <dbReference type="EMBL" id="GAA2196154.1"/>
    </source>
</evidence>
<evidence type="ECO:0000256" key="6">
    <source>
        <dbReference type="ARBA" id="ARBA00022989"/>
    </source>
</evidence>
<comment type="similarity">
    <text evidence="2">Belongs to the AzlC family.</text>
</comment>